<accession>I4DSF0</accession>
<dbReference type="EMBL" id="AK405695">
    <property type="protein sequence ID" value="BAM20840.1"/>
    <property type="molecule type" value="mRNA"/>
</dbReference>
<protein>
    <submittedName>
        <fullName evidence="2">Uncharacterized protein</fullName>
    </submittedName>
</protein>
<feature type="region of interest" description="Disordered" evidence="1">
    <location>
        <begin position="1"/>
        <end position="25"/>
    </location>
</feature>
<dbReference type="AlphaFoldDB" id="I4DSF0"/>
<feature type="non-terminal residue" evidence="2">
    <location>
        <position position="1"/>
    </location>
</feature>
<sequence length="72" mass="8405">NVETSPPRYSNSLRPHSSATPPGGPRRLIKSRYFLNPILSTALPNVYLLRHAMKCWCYNVLYLDVYFKYEID</sequence>
<name>I4DSF0_PAPPL</name>
<proteinExistence type="evidence at transcript level"/>
<evidence type="ECO:0000256" key="1">
    <source>
        <dbReference type="SAM" id="MobiDB-lite"/>
    </source>
</evidence>
<reference evidence="2" key="1">
    <citation type="journal article" date="2012" name="BMC Biol.">
        <title>Comprehensive microarray-based analysis for stage-specific larval camouflage pattern-associated genes in the swallowtail butterfly, Papilio xuthus.</title>
        <authorList>
            <person name="Futahashi R."/>
            <person name="Shirataki H."/>
            <person name="Narita T."/>
            <person name="Mita K."/>
            <person name="Fujiwara H."/>
        </authorList>
    </citation>
    <scope>NUCLEOTIDE SEQUENCE</scope>
    <source>
        <tissue evidence="2">Epidermis</tissue>
    </source>
</reference>
<evidence type="ECO:0000313" key="2">
    <source>
        <dbReference type="EMBL" id="BAM20840.1"/>
    </source>
</evidence>
<feature type="compositionally biased region" description="Polar residues" evidence="1">
    <location>
        <begin position="1"/>
        <end position="20"/>
    </location>
</feature>
<organism evidence="2">
    <name type="scientific">Papilio polytes</name>
    <name type="common">Common mormon</name>
    <name type="synonym">Swallowtail butterfly</name>
    <dbReference type="NCBI Taxonomy" id="76194"/>
    <lineage>
        <taxon>Eukaryota</taxon>
        <taxon>Metazoa</taxon>
        <taxon>Ecdysozoa</taxon>
        <taxon>Arthropoda</taxon>
        <taxon>Hexapoda</taxon>
        <taxon>Insecta</taxon>
        <taxon>Pterygota</taxon>
        <taxon>Neoptera</taxon>
        <taxon>Endopterygota</taxon>
        <taxon>Lepidoptera</taxon>
        <taxon>Glossata</taxon>
        <taxon>Ditrysia</taxon>
        <taxon>Papilionoidea</taxon>
        <taxon>Papilionidae</taxon>
        <taxon>Papilioninae</taxon>
        <taxon>Papilio</taxon>
    </lineage>
</organism>